<dbReference type="SUPFAM" id="SSF109604">
    <property type="entry name" value="HD-domain/PDEase-like"/>
    <property type="match status" value="1"/>
</dbReference>
<dbReference type="RefSeq" id="WP_236456304.1">
    <property type="nucleotide sequence ID" value="NZ_CBCSGE010000024.1"/>
</dbReference>
<protein>
    <recommendedName>
        <fullName evidence="3">Metal-dependent HD superfamily phosphohydrolase</fullName>
    </recommendedName>
</protein>
<keyword evidence="2" id="KW-1185">Reference proteome</keyword>
<name>A0ABV5GS32_9FLAO</name>
<organism evidence="1 2">
    <name type="scientific">Flavobacterium jumunjinense</name>
    <dbReference type="NCBI Taxonomy" id="998845"/>
    <lineage>
        <taxon>Bacteria</taxon>
        <taxon>Pseudomonadati</taxon>
        <taxon>Bacteroidota</taxon>
        <taxon>Flavobacteriia</taxon>
        <taxon>Flavobacteriales</taxon>
        <taxon>Flavobacteriaceae</taxon>
        <taxon>Flavobacterium</taxon>
    </lineage>
</organism>
<reference evidence="1 2" key="1">
    <citation type="submission" date="2024-09" db="EMBL/GenBank/DDBJ databases">
        <authorList>
            <person name="Sun Q."/>
            <person name="Mori K."/>
        </authorList>
    </citation>
    <scope>NUCLEOTIDE SEQUENCE [LARGE SCALE GENOMIC DNA]</scope>
    <source>
        <strain evidence="1 2">CECT 7955</strain>
    </source>
</reference>
<evidence type="ECO:0000313" key="1">
    <source>
        <dbReference type="EMBL" id="MFB9098203.1"/>
    </source>
</evidence>
<sequence length="212" mass="25850">MRIFEERTYMNLKTVYFDLLSAIGFHQNDIEKHWIILEKAYSQKKRYYHNLTHLENMMLSFNKYQSEIQMKNEVCYAIFYHDIVYNAKKTDNELKSAEFALSILPKEVTINRTLVFDMIVATKQHQQNENKDTNWLIDFDLEILAKDWDNYKAYYEQIRKEYKIYPDFLYKPGRKKALQHFLESTNLFQTETYRTLYETKARENIRKEIAQL</sequence>
<dbReference type="InterPro" id="IPR009218">
    <property type="entry name" value="HD_phosphohydro"/>
</dbReference>
<evidence type="ECO:0008006" key="3">
    <source>
        <dbReference type="Google" id="ProtNLM"/>
    </source>
</evidence>
<dbReference type="PIRSF" id="PIRSF035170">
    <property type="entry name" value="HD_phosphohydro"/>
    <property type="match status" value="1"/>
</dbReference>
<evidence type="ECO:0000313" key="2">
    <source>
        <dbReference type="Proteomes" id="UP001589607"/>
    </source>
</evidence>
<proteinExistence type="predicted"/>
<accession>A0ABV5GS32</accession>
<dbReference type="PANTHER" id="PTHR21174:SF0">
    <property type="entry name" value="HD PHOSPHOHYDROLASE FAMILY PROTEIN-RELATED"/>
    <property type="match status" value="1"/>
</dbReference>
<dbReference type="PANTHER" id="PTHR21174">
    <property type="match status" value="1"/>
</dbReference>
<dbReference type="Proteomes" id="UP001589607">
    <property type="component" value="Unassembled WGS sequence"/>
</dbReference>
<dbReference type="EMBL" id="JBHMEY010000067">
    <property type="protein sequence ID" value="MFB9098203.1"/>
    <property type="molecule type" value="Genomic_DNA"/>
</dbReference>
<comment type="caution">
    <text evidence="1">The sequence shown here is derived from an EMBL/GenBank/DDBJ whole genome shotgun (WGS) entry which is preliminary data.</text>
</comment>
<gene>
    <name evidence="1" type="ORF">ACFFVF_16945</name>
</gene>